<name>A0A1E3UGU8_9FIRM</name>
<proteinExistence type="predicted"/>
<evidence type="ECO:0000313" key="2">
    <source>
        <dbReference type="Proteomes" id="UP000094271"/>
    </source>
</evidence>
<accession>A0A1E3UGU8</accession>
<organism evidence="1 2">
    <name type="scientific">Eisenbergiella tayi</name>
    <dbReference type="NCBI Taxonomy" id="1432052"/>
    <lineage>
        <taxon>Bacteria</taxon>
        <taxon>Bacillati</taxon>
        <taxon>Bacillota</taxon>
        <taxon>Clostridia</taxon>
        <taxon>Lachnospirales</taxon>
        <taxon>Lachnospiraceae</taxon>
        <taxon>Eisenbergiella</taxon>
    </lineage>
</organism>
<dbReference type="RefSeq" id="WP_007037264.1">
    <property type="nucleotide sequence ID" value="NZ_MEHA01000011.1"/>
</dbReference>
<protein>
    <submittedName>
        <fullName evidence="1">Uncharacterized protein</fullName>
    </submittedName>
</protein>
<reference evidence="1 2" key="1">
    <citation type="submission" date="2016-08" db="EMBL/GenBank/DDBJ databases">
        <authorList>
            <person name="Seilhamer J.J."/>
        </authorList>
    </citation>
    <scope>NUCLEOTIDE SEQUENCE [LARGE SCALE GENOMIC DNA]</scope>
    <source>
        <strain evidence="1 2">NML150140-1</strain>
    </source>
</reference>
<dbReference type="Proteomes" id="UP000094271">
    <property type="component" value="Unassembled WGS sequence"/>
</dbReference>
<dbReference type="OrthoDB" id="2084822at2"/>
<sequence length="106" mass="12089">MEEKTMMPINNQIEPDFLEHIKSTFKRWRDLNTQGVTIGARELSNFAFTLKGASMNSHLGFKYNFNPRGTDADGNPAITLKLYTKPEQMNPAADRPVYEFAAPYMV</sequence>
<evidence type="ECO:0000313" key="1">
    <source>
        <dbReference type="EMBL" id="ODR50426.1"/>
    </source>
</evidence>
<gene>
    <name evidence="1" type="ORF">BEI59_16370</name>
</gene>
<dbReference type="AlphaFoldDB" id="A0A1E3UGU8"/>
<comment type="caution">
    <text evidence="1">The sequence shown here is derived from an EMBL/GenBank/DDBJ whole genome shotgun (WGS) entry which is preliminary data.</text>
</comment>
<dbReference type="EMBL" id="MEHA01000011">
    <property type="protein sequence ID" value="ODR50426.1"/>
    <property type="molecule type" value="Genomic_DNA"/>
</dbReference>